<evidence type="ECO:0000313" key="2">
    <source>
        <dbReference type="Proteomes" id="UP000033035"/>
    </source>
</evidence>
<dbReference type="Pfam" id="PF10771">
    <property type="entry name" value="DUF2582"/>
    <property type="match status" value="1"/>
</dbReference>
<evidence type="ECO:0008006" key="3">
    <source>
        <dbReference type="Google" id="ProtNLM"/>
    </source>
</evidence>
<reference evidence="1 2" key="1">
    <citation type="submission" date="2013-04" db="EMBL/GenBank/DDBJ databases">
        <title>The Genome Sequence of Parabacteroides gordonii DSM 23371.</title>
        <authorList>
            <consortium name="The Broad Institute Genomics Platform"/>
            <person name="Earl A."/>
            <person name="Ward D."/>
            <person name="Feldgarden M."/>
            <person name="Gevers D."/>
            <person name="Martens E."/>
            <person name="Sakamoto M."/>
            <person name="Benno Y."/>
            <person name="Suzuki N."/>
            <person name="Matsunaga N."/>
            <person name="Koshihara K."/>
            <person name="Seki M."/>
            <person name="Komiya H."/>
            <person name="Walker B."/>
            <person name="Young S."/>
            <person name="Zeng Q."/>
            <person name="Gargeya S."/>
            <person name="Fitzgerald M."/>
            <person name="Haas B."/>
            <person name="Abouelleil A."/>
            <person name="Allen A.W."/>
            <person name="Alvarado L."/>
            <person name="Arachchi H.M."/>
            <person name="Berlin A.M."/>
            <person name="Chapman S.B."/>
            <person name="Gainer-Dewar J."/>
            <person name="Goldberg J."/>
            <person name="Griggs A."/>
            <person name="Gujja S."/>
            <person name="Hansen M."/>
            <person name="Howarth C."/>
            <person name="Imamovic A."/>
            <person name="Ireland A."/>
            <person name="Larimer J."/>
            <person name="McCowan C."/>
            <person name="Murphy C."/>
            <person name="Pearson M."/>
            <person name="Poon T.W."/>
            <person name="Priest M."/>
            <person name="Roberts A."/>
            <person name="Saif S."/>
            <person name="Shea T."/>
            <person name="Sisk P."/>
            <person name="Sykes S."/>
            <person name="Wortman J."/>
            <person name="Nusbaum C."/>
            <person name="Birren B."/>
        </authorList>
    </citation>
    <scope>NUCLEOTIDE SEQUENCE [LARGE SCALE GENOMIC DNA]</scope>
    <source>
        <strain evidence="1 2">MS-1</strain>
    </source>
</reference>
<dbReference type="RefSeq" id="WP_028726872.1">
    <property type="nucleotide sequence ID" value="NZ_AUAE01000011.1"/>
</dbReference>
<dbReference type="HOGENOM" id="CLU_175324_0_1_10"/>
<name>A0A0F5JNL2_9BACT</name>
<proteinExistence type="predicted"/>
<dbReference type="EMBL" id="AQHW01000005">
    <property type="protein sequence ID" value="KKB59406.1"/>
    <property type="molecule type" value="Genomic_DNA"/>
</dbReference>
<protein>
    <recommendedName>
        <fullName evidence="3">Winged helix-turn-helix domain-containing protein</fullName>
    </recommendedName>
</protein>
<keyword evidence="2" id="KW-1185">Reference proteome</keyword>
<gene>
    <name evidence="1" type="ORF">HMPREF1536_00955</name>
</gene>
<sequence>MTKGTIGLNAGTIWNLLLDGGCWSFEELKKATSLCEADLWSAIGWLARENKIQIKSASSQLAFCPGMNYDF</sequence>
<comment type="caution">
    <text evidence="1">The sequence shown here is derived from an EMBL/GenBank/DDBJ whole genome shotgun (WGS) entry which is preliminary data.</text>
</comment>
<evidence type="ECO:0000313" key="1">
    <source>
        <dbReference type="EMBL" id="KKB59406.1"/>
    </source>
</evidence>
<dbReference type="Gene3D" id="1.10.10.10">
    <property type="entry name" value="Winged helix-like DNA-binding domain superfamily/Winged helix DNA-binding domain"/>
    <property type="match status" value="1"/>
</dbReference>
<dbReference type="PATRIC" id="fig|1203610.3.peg.979"/>
<dbReference type="InterPro" id="IPR019707">
    <property type="entry name" value="DUF2582"/>
</dbReference>
<organism evidence="1 2">
    <name type="scientific">Parabacteroides gordonii MS-1 = DSM 23371</name>
    <dbReference type="NCBI Taxonomy" id="1203610"/>
    <lineage>
        <taxon>Bacteria</taxon>
        <taxon>Pseudomonadati</taxon>
        <taxon>Bacteroidota</taxon>
        <taxon>Bacteroidia</taxon>
        <taxon>Bacteroidales</taxon>
        <taxon>Tannerellaceae</taxon>
        <taxon>Parabacteroides</taxon>
    </lineage>
</organism>
<dbReference type="STRING" id="1203610.HMPREF1536_00955"/>
<dbReference type="AlphaFoldDB" id="A0A0F5JNL2"/>
<dbReference type="Proteomes" id="UP000033035">
    <property type="component" value="Unassembled WGS sequence"/>
</dbReference>
<accession>A0A0F5JNL2</accession>
<dbReference type="InterPro" id="IPR036388">
    <property type="entry name" value="WH-like_DNA-bd_sf"/>
</dbReference>